<dbReference type="Gene3D" id="3.30.460.10">
    <property type="entry name" value="Beta Polymerase, domain 2"/>
    <property type="match status" value="1"/>
</dbReference>
<dbReference type="InterPro" id="IPR043519">
    <property type="entry name" value="NT_sf"/>
</dbReference>
<dbReference type="SMART" id="SM00954">
    <property type="entry name" value="RelA_SpoT"/>
    <property type="match status" value="1"/>
</dbReference>
<dbReference type="FunFam" id="3.30.460.10:FF:000001">
    <property type="entry name" value="GTP pyrophosphokinase RelA"/>
    <property type="match status" value="1"/>
</dbReference>
<comment type="caution">
    <text evidence="9">The sequence shown here is derived from an EMBL/GenBank/DDBJ whole genome shotgun (WGS) entry which is preliminary data.</text>
</comment>
<dbReference type="Pfam" id="PF13291">
    <property type="entry name" value="ACT_4"/>
    <property type="match status" value="1"/>
</dbReference>
<dbReference type="Proteomes" id="UP000070422">
    <property type="component" value="Unassembled WGS sequence"/>
</dbReference>
<dbReference type="SMART" id="SM00471">
    <property type="entry name" value="HDc"/>
    <property type="match status" value="1"/>
</dbReference>
<dbReference type="CDD" id="cd05399">
    <property type="entry name" value="NT_Rel-Spo_like"/>
    <property type="match status" value="1"/>
</dbReference>
<dbReference type="RefSeq" id="WP_060776104.1">
    <property type="nucleotide sequence ID" value="NZ_CP014159.1"/>
</dbReference>
<dbReference type="Gene3D" id="1.10.3210.10">
    <property type="entry name" value="Hypothetical protein af1432"/>
    <property type="match status" value="1"/>
</dbReference>
<evidence type="ECO:0000256" key="3">
    <source>
        <dbReference type="ARBA" id="ARBA00023134"/>
    </source>
</evidence>
<reference evidence="9 10" key="1">
    <citation type="submission" date="2016-01" db="EMBL/GenBank/DDBJ databases">
        <authorList>
            <person name="Oliw E.H."/>
        </authorList>
    </citation>
    <scope>NUCLEOTIDE SEQUENCE [LARGE SCALE GENOMIC DNA]</scope>
    <source>
        <strain evidence="9 10">KA00635</strain>
    </source>
</reference>
<dbReference type="Gene3D" id="3.30.70.260">
    <property type="match status" value="1"/>
</dbReference>
<dbReference type="OrthoDB" id="9805041at2"/>
<feature type="domain" description="TGS" evidence="8">
    <location>
        <begin position="392"/>
        <end position="455"/>
    </location>
</feature>
<dbReference type="InterPro" id="IPR006674">
    <property type="entry name" value="HD_domain"/>
</dbReference>
<dbReference type="SUPFAM" id="SSF55021">
    <property type="entry name" value="ACT-like"/>
    <property type="match status" value="1"/>
</dbReference>
<comment type="pathway">
    <text evidence="1">Purine metabolism; ppGpp biosynthesis; ppGpp from GTP: step 1/2.</text>
</comment>
<gene>
    <name evidence="9" type="ORF">HMPREF3187_01109</name>
</gene>
<dbReference type="InterPro" id="IPR045865">
    <property type="entry name" value="ACT-like_dom_sf"/>
</dbReference>
<dbReference type="FunFam" id="1.10.3210.10:FF:000001">
    <property type="entry name" value="GTP pyrophosphokinase RelA"/>
    <property type="match status" value="1"/>
</dbReference>
<accession>A0A0X8F6Q5</accession>
<dbReference type="PROSITE" id="PS51671">
    <property type="entry name" value="ACT"/>
    <property type="match status" value="1"/>
</dbReference>
<dbReference type="InterPro" id="IPR012676">
    <property type="entry name" value="TGS-like"/>
</dbReference>
<dbReference type="PROSITE" id="PS51880">
    <property type="entry name" value="TGS"/>
    <property type="match status" value="1"/>
</dbReference>
<comment type="catalytic activity">
    <reaction evidence="4">
        <text>GTP + ATP = guanosine 3'-diphosphate 5'-triphosphate + AMP</text>
        <dbReference type="Rhea" id="RHEA:22088"/>
        <dbReference type="ChEBI" id="CHEBI:30616"/>
        <dbReference type="ChEBI" id="CHEBI:37565"/>
        <dbReference type="ChEBI" id="CHEBI:142410"/>
        <dbReference type="ChEBI" id="CHEBI:456215"/>
        <dbReference type="EC" id="2.7.6.5"/>
    </reaction>
</comment>
<evidence type="ECO:0000259" key="8">
    <source>
        <dbReference type="PROSITE" id="PS51880"/>
    </source>
</evidence>
<dbReference type="UniPathway" id="UPA00908">
    <property type="reaction ID" value="UER00884"/>
</dbReference>
<evidence type="ECO:0000313" key="9">
    <source>
        <dbReference type="EMBL" id="KXB36090.1"/>
    </source>
</evidence>
<dbReference type="GO" id="GO:0005886">
    <property type="term" value="C:plasma membrane"/>
    <property type="evidence" value="ECO:0007669"/>
    <property type="project" value="TreeGrafter"/>
</dbReference>
<evidence type="ECO:0000313" key="10">
    <source>
        <dbReference type="Proteomes" id="UP000070422"/>
    </source>
</evidence>
<dbReference type="InterPro" id="IPR004811">
    <property type="entry name" value="RelA/Spo_fam"/>
</dbReference>
<keyword evidence="3" id="KW-0342">GTP-binding</keyword>
<dbReference type="PANTHER" id="PTHR21262:SF31">
    <property type="entry name" value="GTP PYROPHOSPHOKINASE"/>
    <property type="match status" value="1"/>
</dbReference>
<dbReference type="Pfam" id="PF13328">
    <property type="entry name" value="HD_4"/>
    <property type="match status" value="1"/>
</dbReference>
<name>A0A0X8F6Q5_9LACT</name>
<dbReference type="PROSITE" id="PS51831">
    <property type="entry name" value="HD"/>
    <property type="match status" value="1"/>
</dbReference>
<dbReference type="InterPro" id="IPR004095">
    <property type="entry name" value="TGS"/>
</dbReference>
<keyword evidence="9" id="KW-0418">Kinase</keyword>
<dbReference type="KEGG" id="acg:AWM71_00090"/>
<dbReference type="SUPFAM" id="SSF81271">
    <property type="entry name" value="TGS-like"/>
    <property type="match status" value="1"/>
</dbReference>
<dbReference type="GO" id="GO:0005525">
    <property type="term" value="F:GTP binding"/>
    <property type="evidence" value="ECO:0007669"/>
    <property type="project" value="UniProtKB-KW"/>
</dbReference>
<evidence type="ECO:0000259" key="6">
    <source>
        <dbReference type="PROSITE" id="PS51671"/>
    </source>
</evidence>
<dbReference type="PANTHER" id="PTHR21262">
    <property type="entry name" value="GUANOSINE-3',5'-BIS DIPHOSPHATE 3'-PYROPHOSPHOHYDROLASE"/>
    <property type="match status" value="1"/>
</dbReference>
<dbReference type="SUPFAM" id="SSF109604">
    <property type="entry name" value="HD-domain/PDEase-like"/>
    <property type="match status" value="1"/>
</dbReference>
<dbReference type="InterPro" id="IPR003607">
    <property type="entry name" value="HD/PDEase_dom"/>
</dbReference>
<dbReference type="GO" id="GO:0008728">
    <property type="term" value="F:GTP diphosphokinase activity"/>
    <property type="evidence" value="ECO:0007669"/>
    <property type="project" value="UniProtKB-EC"/>
</dbReference>
<evidence type="ECO:0000256" key="5">
    <source>
        <dbReference type="RuleBase" id="RU003847"/>
    </source>
</evidence>
<dbReference type="FunFam" id="3.10.20.30:FF:000002">
    <property type="entry name" value="GTP pyrophosphokinase (RelA/SpoT)"/>
    <property type="match status" value="1"/>
</dbReference>
<dbReference type="Pfam" id="PF19296">
    <property type="entry name" value="RelA_AH_RIS"/>
    <property type="match status" value="1"/>
</dbReference>
<dbReference type="InterPro" id="IPR002912">
    <property type="entry name" value="ACT_dom"/>
</dbReference>
<protein>
    <recommendedName>
        <fullName evidence="2">GTP diphosphokinase</fullName>
        <ecNumber evidence="2">2.7.6.5</ecNumber>
    </recommendedName>
</protein>
<dbReference type="SUPFAM" id="SSF81301">
    <property type="entry name" value="Nucleotidyltransferase"/>
    <property type="match status" value="1"/>
</dbReference>
<dbReference type="CDD" id="cd00077">
    <property type="entry name" value="HDc"/>
    <property type="match status" value="1"/>
</dbReference>
<dbReference type="AlphaFoldDB" id="A0A0X8F6Q5"/>
<dbReference type="InterPro" id="IPR007685">
    <property type="entry name" value="RelA_SpoT"/>
</dbReference>
<feature type="domain" description="HD" evidence="7">
    <location>
        <begin position="50"/>
        <end position="149"/>
    </location>
</feature>
<evidence type="ECO:0000256" key="4">
    <source>
        <dbReference type="ARBA" id="ARBA00048244"/>
    </source>
</evidence>
<dbReference type="Pfam" id="PF04607">
    <property type="entry name" value="RelA_SpoT"/>
    <property type="match status" value="1"/>
</dbReference>
<comment type="function">
    <text evidence="5">In eubacteria ppGpp (guanosine 3'-diphosphate 5'-diphosphate) is a mediator of the stringent response that coordinates a variety of cellular activities in response to changes in nutritional abundance.</text>
</comment>
<dbReference type="CDD" id="cd04876">
    <property type="entry name" value="ACT_RelA-SpoT"/>
    <property type="match status" value="1"/>
</dbReference>
<dbReference type="EMBL" id="LSCQ01000050">
    <property type="protein sequence ID" value="KXB36090.1"/>
    <property type="molecule type" value="Genomic_DNA"/>
</dbReference>
<feature type="domain" description="ACT" evidence="6">
    <location>
        <begin position="674"/>
        <end position="747"/>
    </location>
</feature>
<dbReference type="STRING" id="87541.AWM71_00090"/>
<dbReference type="InterPro" id="IPR012675">
    <property type="entry name" value="Beta-grasp_dom_sf"/>
</dbReference>
<dbReference type="CDD" id="cd01668">
    <property type="entry name" value="TGS_RSH"/>
    <property type="match status" value="1"/>
</dbReference>
<evidence type="ECO:0000259" key="7">
    <source>
        <dbReference type="PROSITE" id="PS51831"/>
    </source>
</evidence>
<keyword evidence="3" id="KW-0547">Nucleotide-binding</keyword>
<dbReference type="Gene3D" id="3.10.20.30">
    <property type="match status" value="1"/>
</dbReference>
<organism evidence="9 10">
    <name type="scientific">Aerococcus christensenii</name>
    <dbReference type="NCBI Taxonomy" id="87541"/>
    <lineage>
        <taxon>Bacteria</taxon>
        <taxon>Bacillati</taxon>
        <taxon>Bacillota</taxon>
        <taxon>Bacilli</taxon>
        <taxon>Lactobacillales</taxon>
        <taxon>Aerococcaceae</taxon>
        <taxon>Aerococcus</taxon>
    </lineage>
</organism>
<evidence type="ECO:0000256" key="1">
    <source>
        <dbReference type="ARBA" id="ARBA00004976"/>
    </source>
</evidence>
<dbReference type="EC" id="2.7.6.5" evidence="2"/>
<dbReference type="InterPro" id="IPR033655">
    <property type="entry name" value="TGS_RelA/SpoT"/>
</dbReference>
<dbReference type="GO" id="GO:0016301">
    <property type="term" value="F:kinase activity"/>
    <property type="evidence" value="ECO:0007669"/>
    <property type="project" value="UniProtKB-KW"/>
</dbReference>
<keyword evidence="9" id="KW-0808">Transferase</keyword>
<dbReference type="GO" id="GO:0015970">
    <property type="term" value="P:guanosine tetraphosphate biosynthetic process"/>
    <property type="evidence" value="ECO:0007669"/>
    <property type="project" value="UniProtKB-UniPathway"/>
</dbReference>
<evidence type="ECO:0000256" key="2">
    <source>
        <dbReference type="ARBA" id="ARBA00013251"/>
    </source>
</evidence>
<dbReference type="NCBIfam" id="TIGR00691">
    <property type="entry name" value="spoT_relA"/>
    <property type="match status" value="1"/>
</dbReference>
<sequence>MTELKNKSKEDVIKQCRTYMPEDKVALIEKAANFAERAHEGQWRKSGEPYFIHPTQVAAILSDLHMDPDTVATGFLHDVVEDTGISLDDIAYFFSDTIATLVDGVTKLGKVKYRSKEEQLAENHQKLLLAMANDLRVIVVKLADRLHNMRTLKWHRPEKQVSISQETLDIYAPLADRLGMSQIKWELEDTCLHFINPEAYYQIVHLMNTKREKREAYIAVTIKDLRKYVDPLIDGEYEIYGRPKHLYSIYRKMHDQKKDFEEIYDLLAIRVVVPTIKDCYAVLGAAHTNWKPLPGRFKDYIAMPKANGYQSLHTTVLGEYGQPVEIQIRTFEMHQVAEYGVAAHWAYKKGVTDKIETDELDKQLQWFHQIEDLQDDADDATHFVESVKEDFFKNNVYVFTPRGEVNELPAGATPLDFAYQIHTEVGNKTVGAKVNSKIVPLNHRLKTGDIVEVLTSKNSTGPSRDWVNFVVTNRAKNKIRRHFKLLDRDENIERGRRAVLEAVSHLDCQFSELFNKEMQAECLNRFNFSSVEDMFAAVGFGELSASAIANKITEKVRKLRAKEEHEAKLEDFLAEEEERQATGKPSKIKRMAIQHHDGVLVEGNNNVLFRLAHCCNPLPGDEIIGFITMGRGVTVHRRDCMNLREMNEEQKQRFLEVYWEETSPSASRASYTVEIVIEGYDRNGLLTDVLQVVTPLVSKISNVNGNVNHKTNHLKVRIRIEIQSLDQLEKIMDRIKNVPDVYEVKRA</sequence>
<comment type="similarity">
    <text evidence="5">Belongs to the relA/spoT family.</text>
</comment>
<dbReference type="PATRIC" id="fig|87541.4.peg.1097"/>
<dbReference type="InterPro" id="IPR045600">
    <property type="entry name" value="RelA/SpoT_AH_RIS"/>
</dbReference>
<dbReference type="Pfam" id="PF02824">
    <property type="entry name" value="TGS"/>
    <property type="match status" value="1"/>
</dbReference>
<proteinExistence type="inferred from homology"/>